<dbReference type="OrthoDB" id="1872003at2759"/>
<dbReference type="PANTHER" id="PTHR38418">
    <property type="entry name" value="SUGAR ISOMERASE, KPSF/GUTQ (AFU_ORTHOLOGUE AFUA_6G08860)"/>
    <property type="match status" value="1"/>
</dbReference>
<dbReference type="GO" id="GO:0097367">
    <property type="term" value="F:carbohydrate derivative binding"/>
    <property type="evidence" value="ECO:0007669"/>
    <property type="project" value="InterPro"/>
</dbReference>
<dbReference type="InterPro" id="IPR046348">
    <property type="entry name" value="SIS_dom_sf"/>
</dbReference>
<dbReference type="PROSITE" id="PS51464">
    <property type="entry name" value="SIS"/>
    <property type="match status" value="1"/>
</dbReference>
<dbReference type="Pfam" id="PF01380">
    <property type="entry name" value="SIS"/>
    <property type="match status" value="1"/>
</dbReference>
<dbReference type="GO" id="GO:1901135">
    <property type="term" value="P:carbohydrate derivative metabolic process"/>
    <property type="evidence" value="ECO:0007669"/>
    <property type="project" value="InterPro"/>
</dbReference>
<dbReference type="AlphaFoldDB" id="A0A232LYK1"/>
<feature type="region of interest" description="Disordered" evidence="1">
    <location>
        <begin position="1"/>
        <end position="36"/>
    </location>
</feature>
<dbReference type="Proteomes" id="UP000243515">
    <property type="component" value="Unassembled WGS sequence"/>
</dbReference>
<dbReference type="EMBL" id="NPHW01003628">
    <property type="protein sequence ID" value="OXV09250.1"/>
    <property type="molecule type" value="Genomic_DNA"/>
</dbReference>
<name>A0A232LYK1_9EURO</name>
<evidence type="ECO:0000313" key="3">
    <source>
        <dbReference type="EMBL" id="OXV09250.1"/>
    </source>
</evidence>
<sequence>MAMIRQQQPLTPTSPSIPTSILSPTPDRIPPLPLNHTADSMVAPGEDATATVLRVLSTERAALTNLEQIYRTERLAQGNIERAVTQIVSSIKRGGKLIVCGVGKSGRIGRKVEATMTSMGVYSVFLHPTEALHGDLGMIRLMDTVLLISFSGRTPELMLLLPHLPSAVPIIAITAHMDPTTCPLFAYHDPQMTILLPAPIHIDEETSFGVSAPTTSTTVAVALGDALAIATARRLHTSPGRGPAEVFKGFHPGGAIGAALSVSTPRSVPTPASASPLSSDYVNVKRNDHRVASSSPPVADDQQFCRSISDLAIPLHKIPTVTSSRIHILDILITAIQHPTSKSWVKLSPTEIIPPRRVRSLSQESNVNSAIADLTGPVCIGPEDWLCVPASATVGHVHHWLTDVTKGDAPLPLVCVMDDNDTGIDQSLGFVEGEDVCGIIV</sequence>
<gene>
    <name evidence="3" type="ORF">Egran_02986</name>
</gene>
<accession>A0A232LYK1</accession>
<dbReference type="InterPro" id="IPR001347">
    <property type="entry name" value="SIS_dom"/>
</dbReference>
<dbReference type="PANTHER" id="PTHR38418:SF2">
    <property type="entry name" value="SUGAR ISOMERASE, KPSF_GUTQ (AFU_ORTHOLOGUE AFUA_6G08860)"/>
    <property type="match status" value="1"/>
</dbReference>
<evidence type="ECO:0000259" key="2">
    <source>
        <dbReference type="PROSITE" id="PS51464"/>
    </source>
</evidence>
<feature type="domain" description="SIS" evidence="2">
    <location>
        <begin position="87"/>
        <end position="237"/>
    </location>
</feature>
<reference evidence="3 4" key="1">
    <citation type="journal article" date="2015" name="Environ. Microbiol.">
        <title>Metagenome sequence of Elaphomyces granulatus from sporocarp tissue reveals Ascomycota ectomycorrhizal fingerprints of genome expansion and a Proteobacteria-rich microbiome.</title>
        <authorList>
            <person name="Quandt C.A."/>
            <person name="Kohler A."/>
            <person name="Hesse C.N."/>
            <person name="Sharpton T.J."/>
            <person name="Martin F."/>
            <person name="Spatafora J.W."/>
        </authorList>
    </citation>
    <scope>NUCLEOTIDE SEQUENCE [LARGE SCALE GENOMIC DNA]</scope>
    <source>
        <strain evidence="3 4">OSC145934</strain>
    </source>
</reference>
<dbReference type="InterPro" id="IPR035474">
    <property type="entry name" value="SIS_Kpsf"/>
</dbReference>
<dbReference type="Gene3D" id="3.40.50.10490">
    <property type="entry name" value="Glucose-6-phosphate isomerase like protein, domain 1"/>
    <property type="match status" value="1"/>
</dbReference>
<keyword evidence="4" id="KW-1185">Reference proteome</keyword>
<evidence type="ECO:0000256" key="1">
    <source>
        <dbReference type="SAM" id="MobiDB-lite"/>
    </source>
</evidence>
<comment type="caution">
    <text evidence="3">The sequence shown here is derived from an EMBL/GenBank/DDBJ whole genome shotgun (WGS) entry which is preliminary data.</text>
</comment>
<dbReference type="SUPFAM" id="SSF53697">
    <property type="entry name" value="SIS domain"/>
    <property type="match status" value="1"/>
</dbReference>
<organism evidence="3 4">
    <name type="scientific">Elaphomyces granulatus</name>
    <dbReference type="NCBI Taxonomy" id="519963"/>
    <lineage>
        <taxon>Eukaryota</taxon>
        <taxon>Fungi</taxon>
        <taxon>Dikarya</taxon>
        <taxon>Ascomycota</taxon>
        <taxon>Pezizomycotina</taxon>
        <taxon>Eurotiomycetes</taxon>
        <taxon>Eurotiomycetidae</taxon>
        <taxon>Eurotiales</taxon>
        <taxon>Elaphomycetaceae</taxon>
        <taxon>Elaphomyces</taxon>
    </lineage>
</organism>
<protein>
    <recommendedName>
        <fullName evidence="2">SIS domain-containing protein</fullName>
    </recommendedName>
</protein>
<dbReference type="CDD" id="cd05014">
    <property type="entry name" value="SIS_Kpsf"/>
    <property type="match status" value="1"/>
</dbReference>
<evidence type="ECO:0000313" key="4">
    <source>
        <dbReference type="Proteomes" id="UP000243515"/>
    </source>
</evidence>
<proteinExistence type="predicted"/>
<feature type="compositionally biased region" description="Low complexity" evidence="1">
    <location>
        <begin position="9"/>
        <end position="26"/>
    </location>
</feature>